<keyword evidence="4" id="KW-0411">Iron-sulfur</keyword>
<dbReference type="PROSITE" id="PS51296">
    <property type="entry name" value="RIESKE"/>
    <property type="match status" value="1"/>
</dbReference>
<dbReference type="Pfam" id="PF00355">
    <property type="entry name" value="Rieske"/>
    <property type="match status" value="1"/>
</dbReference>
<comment type="cofactor">
    <cofactor evidence="5">
        <name>[2Fe-2S] cluster</name>
        <dbReference type="ChEBI" id="CHEBI:190135"/>
    </cofactor>
</comment>
<evidence type="ECO:0000256" key="4">
    <source>
        <dbReference type="ARBA" id="ARBA00023014"/>
    </source>
</evidence>
<proteinExistence type="inferred from homology"/>
<dbReference type="CDD" id="cd03467">
    <property type="entry name" value="Rieske"/>
    <property type="match status" value="1"/>
</dbReference>
<sequence length="117" mass="12333">MPVLPKPFLAESPLLAAGAVQDLPPGARKLVFAPGGETVLLLNVEGEFYAMENSCPHAGASLASGSCEQHVLSCPAHGLKFDIRNGRCTASPQLLIPLYEVLELEGQLWLKRPAGGS</sequence>
<dbReference type="InterPro" id="IPR017941">
    <property type="entry name" value="Rieske_2Fe-2S"/>
</dbReference>
<keyword evidence="9" id="KW-1185">Reference proteome</keyword>
<evidence type="ECO:0000256" key="6">
    <source>
        <dbReference type="ARBA" id="ARBA00038001"/>
    </source>
</evidence>
<evidence type="ECO:0000313" key="8">
    <source>
        <dbReference type="EMBL" id="WHS67520.1"/>
    </source>
</evidence>
<evidence type="ECO:0000256" key="3">
    <source>
        <dbReference type="ARBA" id="ARBA00023004"/>
    </source>
</evidence>
<evidence type="ECO:0000256" key="2">
    <source>
        <dbReference type="ARBA" id="ARBA00022723"/>
    </source>
</evidence>
<evidence type="ECO:0000313" key="9">
    <source>
        <dbReference type="Proteomes" id="UP001240697"/>
    </source>
</evidence>
<protein>
    <submittedName>
        <fullName evidence="8">Rieske (2Fe-2S) protein</fullName>
    </submittedName>
</protein>
<accession>A0ABY8SYM5</accession>
<gene>
    <name evidence="8" type="ORF">QMY55_10595</name>
</gene>
<organism evidence="8 9">
    <name type="scientific">Comamonas resistens</name>
    <dbReference type="NCBI Taxonomy" id="3046670"/>
    <lineage>
        <taxon>Bacteria</taxon>
        <taxon>Pseudomonadati</taxon>
        <taxon>Pseudomonadota</taxon>
        <taxon>Betaproteobacteria</taxon>
        <taxon>Burkholderiales</taxon>
        <taxon>Comamonadaceae</taxon>
        <taxon>Comamonas</taxon>
    </lineage>
</organism>
<evidence type="ECO:0000259" key="7">
    <source>
        <dbReference type="PROSITE" id="PS51296"/>
    </source>
</evidence>
<keyword evidence="3" id="KW-0408">Iron</keyword>
<dbReference type="InterPro" id="IPR036922">
    <property type="entry name" value="Rieske_2Fe-2S_sf"/>
</dbReference>
<dbReference type="SUPFAM" id="SSF50022">
    <property type="entry name" value="ISP domain"/>
    <property type="match status" value="1"/>
</dbReference>
<dbReference type="EMBL" id="CP125947">
    <property type="protein sequence ID" value="WHS67520.1"/>
    <property type="molecule type" value="Genomic_DNA"/>
</dbReference>
<dbReference type="PANTHER" id="PTHR21496">
    <property type="entry name" value="FERREDOXIN-RELATED"/>
    <property type="match status" value="1"/>
</dbReference>
<comment type="similarity">
    <text evidence="6">Belongs to the bacterial ring-hydroxylating dioxygenase ferredoxin component family.</text>
</comment>
<keyword evidence="1" id="KW-0001">2Fe-2S</keyword>
<dbReference type="Proteomes" id="UP001240697">
    <property type="component" value="Chromosome"/>
</dbReference>
<keyword evidence="2" id="KW-0479">Metal-binding</keyword>
<evidence type="ECO:0000256" key="5">
    <source>
        <dbReference type="ARBA" id="ARBA00034078"/>
    </source>
</evidence>
<dbReference type="PANTHER" id="PTHR21496:SF0">
    <property type="entry name" value="RIESKE DOMAIN-CONTAINING PROTEIN"/>
    <property type="match status" value="1"/>
</dbReference>
<name>A0ABY8SYM5_9BURK</name>
<dbReference type="Gene3D" id="2.102.10.10">
    <property type="entry name" value="Rieske [2Fe-2S] iron-sulphur domain"/>
    <property type="match status" value="1"/>
</dbReference>
<reference evidence="8 9" key="1">
    <citation type="submission" date="2023-05" db="EMBL/GenBank/DDBJ databases">
        <authorList>
            <person name="Yin Y."/>
            <person name="Lu Z."/>
        </authorList>
    </citation>
    <scope>NUCLEOTIDE SEQUENCE [LARGE SCALE GENOMIC DNA]</scope>
    <source>
        <strain evidence="8 9">ZM22</strain>
    </source>
</reference>
<dbReference type="RefSeq" id="WP_283488546.1">
    <property type="nucleotide sequence ID" value="NZ_CP125947.1"/>
</dbReference>
<feature type="domain" description="Rieske" evidence="7">
    <location>
        <begin position="15"/>
        <end position="110"/>
    </location>
</feature>
<evidence type="ECO:0000256" key="1">
    <source>
        <dbReference type="ARBA" id="ARBA00022714"/>
    </source>
</evidence>